<name>A0ABU7GFY6_9SPHN</name>
<feature type="signal peptide" evidence="1">
    <location>
        <begin position="1"/>
        <end position="23"/>
    </location>
</feature>
<dbReference type="EMBL" id="JAZDQV010000008">
    <property type="protein sequence ID" value="MEE1877830.1"/>
    <property type="molecule type" value="Genomic_DNA"/>
</dbReference>
<keyword evidence="1" id="KW-0732">Signal</keyword>
<accession>A0ABU7GFY6</accession>
<organism evidence="2 3">
    <name type="scientific">Altererythrobacter litoralis</name>
    <dbReference type="NCBI Taxonomy" id="3113904"/>
    <lineage>
        <taxon>Bacteria</taxon>
        <taxon>Pseudomonadati</taxon>
        <taxon>Pseudomonadota</taxon>
        <taxon>Alphaproteobacteria</taxon>
        <taxon>Sphingomonadales</taxon>
        <taxon>Erythrobacteraceae</taxon>
        <taxon>Altererythrobacter</taxon>
    </lineage>
</organism>
<sequence>MIRKLTIALAAASFAFTAAPAISQDNEQPRTTYSIEFLRFAPDKADTWTEMNDKYWAPAAKNAGLKPAQVHWLMDGEWDLMVVREIPRGLAAFDTHASPERAAWQVEFLKLVGGEEAAKKMREEQGQLIDASMRFFSHTHP</sequence>
<protein>
    <recommendedName>
        <fullName evidence="4">NIPSNAP domain-containing protein</fullName>
    </recommendedName>
</protein>
<comment type="caution">
    <text evidence="2">The sequence shown here is derived from an EMBL/GenBank/DDBJ whole genome shotgun (WGS) entry which is preliminary data.</text>
</comment>
<evidence type="ECO:0000313" key="2">
    <source>
        <dbReference type="EMBL" id="MEE1877830.1"/>
    </source>
</evidence>
<reference evidence="2 3" key="1">
    <citation type="submission" date="2024-01" db="EMBL/GenBank/DDBJ databases">
        <title>The genome sequence of Erythrobacteraceae sp. strain 1XM1-14.</title>
        <authorList>
            <person name="Liu Y."/>
        </authorList>
    </citation>
    <scope>NUCLEOTIDE SEQUENCE [LARGE SCALE GENOMIC DNA]</scope>
    <source>
        <strain evidence="2 3">1XM1-14</strain>
    </source>
</reference>
<gene>
    <name evidence="2" type="ORF">VRS74_09055</name>
</gene>
<evidence type="ECO:0000313" key="3">
    <source>
        <dbReference type="Proteomes" id="UP001343492"/>
    </source>
</evidence>
<evidence type="ECO:0008006" key="4">
    <source>
        <dbReference type="Google" id="ProtNLM"/>
    </source>
</evidence>
<feature type="chain" id="PRO_5045491062" description="NIPSNAP domain-containing protein" evidence="1">
    <location>
        <begin position="24"/>
        <end position="141"/>
    </location>
</feature>
<keyword evidence="3" id="KW-1185">Reference proteome</keyword>
<dbReference type="Proteomes" id="UP001343492">
    <property type="component" value="Unassembled WGS sequence"/>
</dbReference>
<proteinExistence type="predicted"/>
<evidence type="ECO:0000256" key="1">
    <source>
        <dbReference type="SAM" id="SignalP"/>
    </source>
</evidence>
<dbReference type="RefSeq" id="WP_354144936.1">
    <property type="nucleotide sequence ID" value="NZ_JAZDQV010000008.1"/>
</dbReference>